<proteinExistence type="predicted"/>
<keyword evidence="2" id="KW-0813">Transport</keyword>
<feature type="transmembrane region" description="Helical" evidence="8">
    <location>
        <begin position="164"/>
        <end position="184"/>
    </location>
</feature>
<feature type="transmembrane region" description="Helical" evidence="8">
    <location>
        <begin position="196"/>
        <end position="214"/>
    </location>
</feature>
<dbReference type="Gene3D" id="1.20.1250.20">
    <property type="entry name" value="MFS general substrate transporter like domains"/>
    <property type="match status" value="1"/>
</dbReference>
<feature type="transmembrane region" description="Helical" evidence="8">
    <location>
        <begin position="7"/>
        <end position="28"/>
    </location>
</feature>
<feature type="transmembrane region" description="Helical" evidence="8">
    <location>
        <begin position="328"/>
        <end position="347"/>
    </location>
</feature>
<organism evidence="10 11">
    <name type="scientific">Sphaerisporangium siamense</name>
    <dbReference type="NCBI Taxonomy" id="795645"/>
    <lineage>
        <taxon>Bacteria</taxon>
        <taxon>Bacillati</taxon>
        <taxon>Actinomycetota</taxon>
        <taxon>Actinomycetes</taxon>
        <taxon>Streptosporangiales</taxon>
        <taxon>Streptosporangiaceae</taxon>
        <taxon>Sphaerisporangium</taxon>
    </lineage>
</organism>
<evidence type="ECO:0000256" key="7">
    <source>
        <dbReference type="SAM" id="MobiDB-lite"/>
    </source>
</evidence>
<evidence type="ECO:0000256" key="2">
    <source>
        <dbReference type="ARBA" id="ARBA00022448"/>
    </source>
</evidence>
<dbReference type="Pfam" id="PF07690">
    <property type="entry name" value="MFS_1"/>
    <property type="match status" value="1"/>
</dbReference>
<dbReference type="InterPro" id="IPR004638">
    <property type="entry name" value="EmrB-like"/>
</dbReference>
<feature type="region of interest" description="Disordered" evidence="7">
    <location>
        <begin position="465"/>
        <end position="490"/>
    </location>
</feature>
<keyword evidence="6 8" id="KW-0472">Membrane</keyword>
<name>A0A7W7D4D8_9ACTN</name>
<evidence type="ECO:0000256" key="3">
    <source>
        <dbReference type="ARBA" id="ARBA00022475"/>
    </source>
</evidence>
<dbReference type="Gene3D" id="1.20.1720.10">
    <property type="entry name" value="Multidrug resistance protein D"/>
    <property type="match status" value="1"/>
</dbReference>
<dbReference type="SUPFAM" id="SSF103473">
    <property type="entry name" value="MFS general substrate transporter"/>
    <property type="match status" value="1"/>
</dbReference>
<keyword evidence="5 8" id="KW-1133">Transmembrane helix</keyword>
<gene>
    <name evidence="10" type="ORF">BJ982_000654</name>
</gene>
<feature type="transmembrane region" description="Helical" evidence="8">
    <location>
        <begin position="303"/>
        <end position="321"/>
    </location>
</feature>
<keyword evidence="3" id="KW-1003">Cell membrane</keyword>
<feature type="transmembrane region" description="Helical" evidence="8">
    <location>
        <begin position="105"/>
        <end position="126"/>
    </location>
</feature>
<dbReference type="CDD" id="cd17321">
    <property type="entry name" value="MFS_MMR_MDR_like"/>
    <property type="match status" value="1"/>
</dbReference>
<evidence type="ECO:0000256" key="1">
    <source>
        <dbReference type="ARBA" id="ARBA00004651"/>
    </source>
</evidence>
<evidence type="ECO:0000313" key="10">
    <source>
        <dbReference type="EMBL" id="MBB4699110.1"/>
    </source>
</evidence>
<reference evidence="10 11" key="1">
    <citation type="submission" date="2020-08" db="EMBL/GenBank/DDBJ databases">
        <title>Sequencing the genomes of 1000 actinobacteria strains.</title>
        <authorList>
            <person name="Klenk H.-P."/>
        </authorList>
    </citation>
    <scope>NUCLEOTIDE SEQUENCE [LARGE SCALE GENOMIC DNA]</scope>
    <source>
        <strain evidence="10 11">DSM 45784</strain>
    </source>
</reference>
<accession>A0A7W7D4D8</accession>
<evidence type="ECO:0000256" key="4">
    <source>
        <dbReference type="ARBA" id="ARBA00022692"/>
    </source>
</evidence>
<protein>
    <submittedName>
        <fullName evidence="10">EmrB/QacA subfamily drug resistance transporter</fullName>
    </submittedName>
</protein>
<dbReference type="PRINTS" id="PR01036">
    <property type="entry name" value="TCRTETB"/>
</dbReference>
<dbReference type="RefSeq" id="WP_203959266.1">
    <property type="nucleotide sequence ID" value="NZ_BOOV01000022.1"/>
</dbReference>
<dbReference type="Proteomes" id="UP000542210">
    <property type="component" value="Unassembled WGS sequence"/>
</dbReference>
<evidence type="ECO:0000256" key="8">
    <source>
        <dbReference type="SAM" id="Phobius"/>
    </source>
</evidence>
<feature type="transmembrane region" description="Helical" evidence="8">
    <location>
        <begin position="226"/>
        <end position="243"/>
    </location>
</feature>
<feature type="transmembrane region" description="Helical" evidence="8">
    <location>
        <begin position="437"/>
        <end position="459"/>
    </location>
</feature>
<feature type="transmembrane region" description="Helical" evidence="8">
    <location>
        <begin position="48"/>
        <end position="67"/>
    </location>
</feature>
<comment type="subcellular location">
    <subcellularLocation>
        <location evidence="1">Cell membrane</location>
        <topology evidence="1">Multi-pass membrane protein</topology>
    </subcellularLocation>
</comment>
<dbReference type="GO" id="GO:0005886">
    <property type="term" value="C:plasma membrane"/>
    <property type="evidence" value="ECO:0007669"/>
    <property type="project" value="UniProtKB-SubCell"/>
</dbReference>
<dbReference type="GO" id="GO:0022857">
    <property type="term" value="F:transmembrane transporter activity"/>
    <property type="evidence" value="ECO:0007669"/>
    <property type="project" value="InterPro"/>
</dbReference>
<evidence type="ECO:0000256" key="5">
    <source>
        <dbReference type="ARBA" id="ARBA00022989"/>
    </source>
</evidence>
<evidence type="ECO:0000259" key="9">
    <source>
        <dbReference type="PROSITE" id="PS50850"/>
    </source>
</evidence>
<dbReference type="InterPro" id="IPR020846">
    <property type="entry name" value="MFS_dom"/>
</dbReference>
<feature type="transmembrane region" description="Helical" evidence="8">
    <location>
        <begin position="263"/>
        <end position="283"/>
    </location>
</feature>
<evidence type="ECO:0000256" key="6">
    <source>
        <dbReference type="ARBA" id="ARBA00023136"/>
    </source>
</evidence>
<feature type="transmembrane region" description="Helical" evidence="8">
    <location>
        <begin position="133"/>
        <end position="152"/>
    </location>
</feature>
<feature type="compositionally biased region" description="Basic and acidic residues" evidence="7">
    <location>
        <begin position="465"/>
        <end position="475"/>
    </location>
</feature>
<dbReference type="InterPro" id="IPR011701">
    <property type="entry name" value="MFS"/>
</dbReference>
<feature type="transmembrane region" description="Helical" evidence="8">
    <location>
        <begin position="76"/>
        <end position="99"/>
    </location>
</feature>
<dbReference type="NCBIfam" id="TIGR00711">
    <property type="entry name" value="efflux_EmrB"/>
    <property type="match status" value="1"/>
</dbReference>
<evidence type="ECO:0000313" key="11">
    <source>
        <dbReference type="Proteomes" id="UP000542210"/>
    </source>
</evidence>
<keyword evidence="11" id="KW-1185">Reference proteome</keyword>
<dbReference type="PROSITE" id="PS50850">
    <property type="entry name" value="MFS"/>
    <property type="match status" value="1"/>
</dbReference>
<dbReference type="AlphaFoldDB" id="A0A7W7D4D8"/>
<dbReference type="PANTHER" id="PTHR42718">
    <property type="entry name" value="MAJOR FACILITATOR SUPERFAMILY MULTIDRUG TRANSPORTER MFSC"/>
    <property type="match status" value="1"/>
</dbReference>
<feature type="transmembrane region" description="Helical" evidence="8">
    <location>
        <begin position="400"/>
        <end position="417"/>
    </location>
</feature>
<dbReference type="PANTHER" id="PTHR42718:SF42">
    <property type="entry name" value="EXPORT PROTEIN"/>
    <property type="match status" value="1"/>
</dbReference>
<feature type="domain" description="Major facilitator superfamily (MFS) profile" evidence="9">
    <location>
        <begin position="10"/>
        <end position="460"/>
    </location>
</feature>
<comment type="caution">
    <text evidence="10">The sequence shown here is derived from an EMBL/GenBank/DDBJ whole genome shotgun (WGS) entry which is preliminary data.</text>
</comment>
<feature type="transmembrane region" description="Helical" evidence="8">
    <location>
        <begin position="353"/>
        <end position="379"/>
    </location>
</feature>
<dbReference type="EMBL" id="JACHND010000001">
    <property type="protein sequence ID" value="MBB4699110.1"/>
    <property type="molecule type" value="Genomic_DNA"/>
</dbReference>
<dbReference type="InterPro" id="IPR036259">
    <property type="entry name" value="MFS_trans_sf"/>
</dbReference>
<sequence length="490" mass="50264">MNPRRGLAATVVAASIPMFLVALNNLVVTNALPEIGQDLKAGLDDLQWVVNAYVLAFAGLQITAAALGDRLGRRRLFVVGILVFVAASALCAVAESTAVLLTARVLQGVGAAAVFPLSLTLLAAGVPERRRNLAVGLWGAVSGTAVAVGPLVGGAVTEGLSWQWIFWVNVPIGLAAVGLVYRVLGESKGEGRGMDLPGMVLGCAAITTAVWAIVEAHGRGWTDPVILGAFGGAAVLLALFVAWERRTPRPLLPLSFYRSRPFVLSNLVSLAMYFGVFGSIFLLVQYLQGPLAYSPLEAGVRTLPWTLMPMFLAPVAGLLVGRVGGGKLMAAGLGLQAAALFWIGTLADPGREYTALIPALIVAGIGMGLTFAPNSAVVLAAVRTEEHGKASGANSTIREVGGALGVAVLATVFQQSGGVVGPSPAAPTAFFDGIVPALYVGAAVVAAGALAGALIPRVVRRPAEAEARRGVRQETARTGATSYAPSEAGV</sequence>
<keyword evidence="4 8" id="KW-0812">Transmembrane</keyword>